<organism evidence="9 10">
    <name type="scientific">Fomitopsis schrenkii</name>
    <name type="common">Brown rot fungus</name>
    <dbReference type="NCBI Taxonomy" id="2126942"/>
    <lineage>
        <taxon>Eukaryota</taxon>
        <taxon>Fungi</taxon>
        <taxon>Dikarya</taxon>
        <taxon>Basidiomycota</taxon>
        <taxon>Agaricomycotina</taxon>
        <taxon>Agaricomycetes</taxon>
        <taxon>Polyporales</taxon>
        <taxon>Fomitopsis</taxon>
    </lineage>
</organism>
<feature type="domain" description="Homeobox" evidence="8">
    <location>
        <begin position="41"/>
        <end position="101"/>
    </location>
</feature>
<evidence type="ECO:0000313" key="10">
    <source>
        <dbReference type="Proteomes" id="UP000015241"/>
    </source>
</evidence>
<dbReference type="CDD" id="cd00086">
    <property type="entry name" value="homeodomain"/>
    <property type="match status" value="1"/>
</dbReference>
<evidence type="ECO:0000259" key="8">
    <source>
        <dbReference type="PROSITE" id="PS50071"/>
    </source>
</evidence>
<evidence type="ECO:0000256" key="5">
    <source>
        <dbReference type="PROSITE-ProRule" id="PRU00108"/>
    </source>
</evidence>
<evidence type="ECO:0000256" key="2">
    <source>
        <dbReference type="ARBA" id="ARBA00023125"/>
    </source>
</evidence>
<dbReference type="InterPro" id="IPR001356">
    <property type="entry name" value="HD"/>
</dbReference>
<evidence type="ECO:0000256" key="6">
    <source>
        <dbReference type="RuleBase" id="RU000682"/>
    </source>
</evidence>
<dbReference type="PANTHER" id="PTHR24323">
    <property type="entry name" value="CEH-10 HOMEODOMAIN-CONTAINING HOMOLOG"/>
    <property type="match status" value="1"/>
</dbReference>
<keyword evidence="2 5" id="KW-0238">DNA-binding</keyword>
<dbReference type="HOGENOM" id="CLU_897441_0_0_1"/>
<dbReference type="PANTHER" id="PTHR24323:SF7">
    <property type="entry name" value="HOMEOBOX DOMAIN-CONTAINING PROTEIN"/>
    <property type="match status" value="1"/>
</dbReference>
<evidence type="ECO:0000256" key="4">
    <source>
        <dbReference type="ARBA" id="ARBA00023242"/>
    </source>
</evidence>
<keyword evidence="4 5" id="KW-0539">Nucleus</keyword>
<dbReference type="GO" id="GO:0000976">
    <property type="term" value="F:transcription cis-regulatory region binding"/>
    <property type="evidence" value="ECO:0007669"/>
    <property type="project" value="TreeGrafter"/>
</dbReference>
<dbReference type="Gene3D" id="1.10.10.60">
    <property type="entry name" value="Homeodomain-like"/>
    <property type="match status" value="1"/>
</dbReference>
<dbReference type="InterPro" id="IPR017970">
    <property type="entry name" value="Homeobox_CS"/>
</dbReference>
<dbReference type="InParanoid" id="S8EE32"/>
<evidence type="ECO:0000256" key="3">
    <source>
        <dbReference type="ARBA" id="ARBA00023155"/>
    </source>
</evidence>
<dbReference type="STRING" id="743788.S8EE32"/>
<feature type="region of interest" description="Disordered" evidence="7">
    <location>
        <begin position="106"/>
        <end position="146"/>
    </location>
</feature>
<reference evidence="9 10" key="1">
    <citation type="journal article" date="2012" name="Science">
        <title>The Paleozoic origin of enzymatic lignin decomposition reconstructed from 31 fungal genomes.</title>
        <authorList>
            <person name="Floudas D."/>
            <person name="Binder M."/>
            <person name="Riley R."/>
            <person name="Barry K."/>
            <person name="Blanchette R.A."/>
            <person name="Henrissat B."/>
            <person name="Martinez A.T."/>
            <person name="Otillar R."/>
            <person name="Spatafora J.W."/>
            <person name="Yadav J.S."/>
            <person name="Aerts A."/>
            <person name="Benoit I."/>
            <person name="Boyd A."/>
            <person name="Carlson A."/>
            <person name="Copeland A."/>
            <person name="Coutinho P.M."/>
            <person name="de Vries R.P."/>
            <person name="Ferreira P."/>
            <person name="Findley K."/>
            <person name="Foster B."/>
            <person name="Gaskell J."/>
            <person name="Glotzer D."/>
            <person name="Gorecki P."/>
            <person name="Heitman J."/>
            <person name="Hesse C."/>
            <person name="Hori C."/>
            <person name="Igarashi K."/>
            <person name="Jurgens J.A."/>
            <person name="Kallen N."/>
            <person name="Kersten P."/>
            <person name="Kohler A."/>
            <person name="Kuees U."/>
            <person name="Kumar T.K.A."/>
            <person name="Kuo A."/>
            <person name="LaButti K."/>
            <person name="Larrondo L.F."/>
            <person name="Lindquist E."/>
            <person name="Ling A."/>
            <person name="Lombard V."/>
            <person name="Lucas S."/>
            <person name="Lundell T."/>
            <person name="Martin R."/>
            <person name="McLaughlin D.J."/>
            <person name="Morgenstern I."/>
            <person name="Morin E."/>
            <person name="Murat C."/>
            <person name="Nagy L.G."/>
            <person name="Nolan M."/>
            <person name="Ohm R.A."/>
            <person name="Patyshakuliyeva A."/>
            <person name="Rokas A."/>
            <person name="Ruiz-Duenas F.J."/>
            <person name="Sabat G."/>
            <person name="Salamov A."/>
            <person name="Samejima M."/>
            <person name="Schmutz J."/>
            <person name="Slot J.C."/>
            <person name="St John F."/>
            <person name="Stenlid J."/>
            <person name="Sun H."/>
            <person name="Sun S."/>
            <person name="Syed K."/>
            <person name="Tsang A."/>
            <person name="Wiebenga A."/>
            <person name="Young D."/>
            <person name="Pisabarro A."/>
            <person name="Eastwood D.C."/>
            <person name="Martin F."/>
            <person name="Cullen D."/>
            <person name="Grigoriev I.V."/>
            <person name="Hibbett D.S."/>
        </authorList>
    </citation>
    <scope>NUCLEOTIDE SEQUENCE</scope>
    <source>
        <strain evidence="10">FP-58527</strain>
    </source>
</reference>
<dbReference type="Proteomes" id="UP000015241">
    <property type="component" value="Unassembled WGS sequence"/>
</dbReference>
<dbReference type="SUPFAM" id="SSF46689">
    <property type="entry name" value="Homeodomain-like"/>
    <property type="match status" value="1"/>
</dbReference>
<gene>
    <name evidence="9" type="ORF">FOMPIDRAFT_1015798</name>
</gene>
<evidence type="ECO:0000313" key="9">
    <source>
        <dbReference type="EMBL" id="EPT01494.1"/>
    </source>
</evidence>
<evidence type="ECO:0000256" key="1">
    <source>
        <dbReference type="ARBA" id="ARBA00004123"/>
    </source>
</evidence>
<dbReference type="GO" id="GO:0000981">
    <property type="term" value="F:DNA-binding transcription factor activity, RNA polymerase II-specific"/>
    <property type="evidence" value="ECO:0007669"/>
    <property type="project" value="InterPro"/>
</dbReference>
<dbReference type="GO" id="GO:0005634">
    <property type="term" value="C:nucleus"/>
    <property type="evidence" value="ECO:0007669"/>
    <property type="project" value="UniProtKB-SubCell"/>
</dbReference>
<comment type="subcellular location">
    <subcellularLocation>
        <location evidence="1 5 6">Nucleus</location>
    </subcellularLocation>
</comment>
<dbReference type="InterPro" id="IPR009057">
    <property type="entry name" value="Homeodomain-like_sf"/>
</dbReference>
<feature type="region of interest" description="Disordered" evidence="7">
    <location>
        <begin position="1"/>
        <end position="20"/>
    </location>
</feature>
<evidence type="ECO:0000256" key="7">
    <source>
        <dbReference type="SAM" id="MobiDB-lite"/>
    </source>
</evidence>
<dbReference type="Pfam" id="PF00046">
    <property type="entry name" value="Homeodomain"/>
    <property type="match status" value="1"/>
</dbReference>
<feature type="DNA-binding region" description="Homeobox" evidence="5">
    <location>
        <begin position="43"/>
        <end position="102"/>
    </location>
</feature>
<name>S8EE32_FOMSC</name>
<dbReference type="EMBL" id="KE504141">
    <property type="protein sequence ID" value="EPT01494.1"/>
    <property type="molecule type" value="Genomic_DNA"/>
</dbReference>
<dbReference type="PROSITE" id="PS50071">
    <property type="entry name" value="HOMEOBOX_2"/>
    <property type="match status" value="1"/>
</dbReference>
<dbReference type="eggNOG" id="ENOG502SG9K">
    <property type="taxonomic scope" value="Eukaryota"/>
</dbReference>
<sequence>MRRSTRSRSNAPARTGPEDIPVQVDQLIEENNENIFEAETTNEKKQRHRITRAQLERLEALYKENTHPTRQIKQSLASELGLPVKNVTIWFQNKRQNIRRKSNRFKERVERDQVPGPSDCARSTKLLLGLTPDPPSPREDSPPAEVESYRPMQGLIDMTAHISAHAPGSSSAGRAPRDPVQDLWSYLPSSPLTPTLVQSSVDSVSPSMLLPEDDVFGPVIATLPGSGRKPDLDWACAREEKRFRTSACRSPDSSFRFGDMGITRGGSDTQEPHAHRDIGKNTSAAEAAHIDKPVMPEYYGLFPLDMLEGASILLSLKHTGLRA</sequence>
<dbReference type="InterPro" id="IPR051775">
    <property type="entry name" value="Homeobox_domain"/>
</dbReference>
<accession>S8EE32</accession>
<dbReference type="OrthoDB" id="6159439at2759"/>
<dbReference type="AlphaFoldDB" id="S8EE32"/>
<dbReference type="PROSITE" id="PS00027">
    <property type="entry name" value="HOMEOBOX_1"/>
    <property type="match status" value="1"/>
</dbReference>
<dbReference type="SMART" id="SM00389">
    <property type="entry name" value="HOX"/>
    <property type="match status" value="1"/>
</dbReference>
<keyword evidence="3 5" id="KW-0371">Homeobox</keyword>
<keyword evidence="10" id="KW-1185">Reference proteome</keyword>
<proteinExistence type="predicted"/>
<protein>
    <recommendedName>
        <fullName evidence="8">Homeobox domain-containing protein</fullName>
    </recommendedName>
</protein>